<accession>H0UL23</accession>
<name>H0UL23_9BACT</name>
<evidence type="ECO:0000313" key="2">
    <source>
        <dbReference type="Proteomes" id="UP000003806"/>
    </source>
</evidence>
<dbReference type="HOGENOM" id="CLU_1821340_0_0_0"/>
<dbReference type="RefSeq" id="WP_008523029.1">
    <property type="nucleotide sequence ID" value="NZ_CM001376.1"/>
</dbReference>
<dbReference type="eggNOG" id="ENOG503318Z">
    <property type="taxonomic scope" value="Bacteria"/>
</dbReference>
<sequence length="162" mass="17928">MVDQSRLGAAKVLWDHWRFEPWQSGTAEGLYRKVTFIKAGILGEVGRYYVNDFIVWRYEDGDVERLFRKTGHKAEVMTHRYLFVSSGGPNFERKRSIWLGCGGFVEAYGYALGSGSPAKGAMDLAYLADQAVKIVDGIAGELEAEIESVAAEVVKRGLGTGE</sequence>
<organism evidence="1 2">
    <name type="scientific">Jonquetella anthropi DSM 22815</name>
    <dbReference type="NCBI Taxonomy" id="885272"/>
    <lineage>
        <taxon>Bacteria</taxon>
        <taxon>Thermotogati</taxon>
        <taxon>Synergistota</taxon>
        <taxon>Synergistia</taxon>
        <taxon>Synergistales</taxon>
        <taxon>Dethiosulfovibrionaceae</taxon>
        <taxon>Jonquetella</taxon>
    </lineage>
</organism>
<dbReference type="STRING" id="885272.JonanDRAFT_1010"/>
<dbReference type="Proteomes" id="UP000003806">
    <property type="component" value="Chromosome"/>
</dbReference>
<dbReference type="EMBL" id="CM001376">
    <property type="protein sequence ID" value="EHM13382.1"/>
    <property type="molecule type" value="Genomic_DNA"/>
</dbReference>
<keyword evidence="2" id="KW-1185">Reference proteome</keyword>
<proteinExistence type="predicted"/>
<gene>
    <name evidence="1" type="ORF">JonanDRAFT_1010</name>
</gene>
<evidence type="ECO:0000313" key="1">
    <source>
        <dbReference type="EMBL" id="EHM13382.1"/>
    </source>
</evidence>
<reference evidence="1 2" key="1">
    <citation type="submission" date="2011-11" db="EMBL/GenBank/DDBJ databases">
        <title>The Noncontiguous Finished genome of Jonquetella anthropi DSM 22815.</title>
        <authorList>
            <consortium name="US DOE Joint Genome Institute (JGI-PGF)"/>
            <person name="Lucas S."/>
            <person name="Copeland A."/>
            <person name="Lapidus A."/>
            <person name="Glavina del Rio T."/>
            <person name="Dalin E."/>
            <person name="Tice H."/>
            <person name="Bruce D."/>
            <person name="Goodwin L."/>
            <person name="Pitluck S."/>
            <person name="Peters L."/>
            <person name="Mikhailova N."/>
            <person name="Held B."/>
            <person name="Kyrpides N."/>
            <person name="Mavromatis K."/>
            <person name="Ivanova N."/>
            <person name="Markowitz V."/>
            <person name="Cheng J.-F."/>
            <person name="Hugenholtz P."/>
            <person name="Woyke T."/>
            <person name="Wu D."/>
            <person name="Gronow S."/>
            <person name="Wellnitz S."/>
            <person name="Brambilla E."/>
            <person name="Klenk H.-P."/>
            <person name="Eisen J.A."/>
        </authorList>
    </citation>
    <scope>NUCLEOTIDE SEQUENCE [LARGE SCALE GENOMIC DNA]</scope>
    <source>
        <strain evidence="1 2">DSM 22815</strain>
    </source>
</reference>
<dbReference type="AlphaFoldDB" id="H0UL23"/>
<protein>
    <submittedName>
        <fullName evidence="1">Uncharacterized protein</fullName>
    </submittedName>
</protein>